<feature type="region of interest" description="Disordered" evidence="7">
    <location>
        <begin position="176"/>
        <end position="227"/>
    </location>
</feature>
<evidence type="ECO:0000259" key="8">
    <source>
        <dbReference type="Pfam" id="PF04034"/>
    </source>
</evidence>
<dbReference type="KEGG" id="eiv:EIN_484800"/>
<keyword evidence="3 6" id="KW-0698">rRNA processing</keyword>
<organism evidence="10 11">
    <name type="scientific">Entamoeba invadens IP1</name>
    <dbReference type="NCBI Taxonomy" id="370355"/>
    <lineage>
        <taxon>Eukaryota</taxon>
        <taxon>Amoebozoa</taxon>
        <taxon>Evosea</taxon>
        <taxon>Archamoebae</taxon>
        <taxon>Mastigamoebida</taxon>
        <taxon>Entamoebidae</taxon>
        <taxon>Entamoeba</taxon>
    </lineage>
</organism>
<keyword evidence="5 6" id="KW-0949">S-adenosyl-L-methionine</keyword>
<reference evidence="10 11" key="1">
    <citation type="submission" date="2012-10" db="EMBL/GenBank/DDBJ databases">
        <authorList>
            <person name="Zafar N."/>
            <person name="Inman J."/>
            <person name="Hall N."/>
            <person name="Lorenzi H."/>
            <person name="Caler E."/>
        </authorList>
    </citation>
    <scope>NUCLEOTIDE SEQUENCE [LARGE SCALE GENOMIC DNA]</scope>
    <source>
        <strain evidence="10 11">IP1</strain>
    </source>
</reference>
<evidence type="ECO:0000256" key="7">
    <source>
        <dbReference type="SAM" id="MobiDB-lite"/>
    </source>
</evidence>
<gene>
    <name evidence="10" type="ORF">EIN_484800</name>
</gene>
<dbReference type="OrthoDB" id="10262062at2759"/>
<keyword evidence="11" id="KW-1185">Reference proteome</keyword>
<feature type="compositionally biased region" description="Basic and acidic residues" evidence="7">
    <location>
        <begin position="182"/>
        <end position="195"/>
    </location>
</feature>
<dbReference type="GO" id="GO:0030490">
    <property type="term" value="P:maturation of SSU-rRNA"/>
    <property type="evidence" value="ECO:0007669"/>
    <property type="project" value="TreeGrafter"/>
</dbReference>
<feature type="binding site" evidence="6">
    <location>
        <position position="99"/>
    </location>
    <ligand>
        <name>S-adenosyl-L-methionine</name>
        <dbReference type="ChEBI" id="CHEBI:59789"/>
    </ligand>
</feature>
<dbReference type="InterPro" id="IPR007177">
    <property type="entry name" value="Tsr3_C"/>
</dbReference>
<keyword evidence="4 6" id="KW-0808">Transferase</keyword>
<accession>A0A0A1UAC6</accession>
<keyword evidence="1" id="KW-0963">Cytoplasm</keyword>
<keyword evidence="2 6" id="KW-0690">Ribosome biogenesis</keyword>
<evidence type="ECO:0000259" key="9">
    <source>
        <dbReference type="Pfam" id="PF04068"/>
    </source>
</evidence>
<comment type="caution">
    <text evidence="6">Lacks conserved residue(s) required for the propagation of feature annotation.</text>
</comment>
<evidence type="ECO:0000313" key="11">
    <source>
        <dbReference type="Proteomes" id="UP000014680"/>
    </source>
</evidence>
<comment type="similarity">
    <text evidence="6">Belongs to the TDD superfamily. TSR3 family.</text>
</comment>
<comment type="function">
    <text evidence="6">Aminocarboxypropyltransferase that catalyzes the aminocarboxypropyl transfer on pseudouridine in 18S rRNA. It constitutes the last step in biosynthesis of the hypermodified N1-methyl-N3-(3-amino-3-carboxypropyl) pseudouridine (m1acp3-Psi).</text>
</comment>
<feature type="compositionally biased region" description="Acidic residues" evidence="7">
    <location>
        <begin position="215"/>
        <end position="227"/>
    </location>
</feature>
<dbReference type="AlphaFoldDB" id="A0A0A1UAC6"/>
<dbReference type="Pfam" id="PF04034">
    <property type="entry name" value="Ribo_biogen_C"/>
    <property type="match status" value="1"/>
</dbReference>
<evidence type="ECO:0000256" key="2">
    <source>
        <dbReference type="ARBA" id="ARBA00022517"/>
    </source>
</evidence>
<evidence type="ECO:0000256" key="5">
    <source>
        <dbReference type="ARBA" id="ARBA00022691"/>
    </source>
</evidence>
<dbReference type="Proteomes" id="UP000014680">
    <property type="component" value="Unassembled WGS sequence"/>
</dbReference>
<evidence type="ECO:0000256" key="1">
    <source>
        <dbReference type="ARBA" id="ARBA00022490"/>
    </source>
</evidence>
<dbReference type="GO" id="GO:0106388">
    <property type="term" value="F:rRNA small subunit aminocarboxypropyltransferase activity"/>
    <property type="evidence" value="ECO:0007669"/>
    <property type="project" value="UniProtKB-EC"/>
</dbReference>
<dbReference type="GO" id="GO:1904047">
    <property type="term" value="F:S-adenosyl-L-methionine binding"/>
    <property type="evidence" value="ECO:0007669"/>
    <property type="project" value="UniProtKB-UniRule"/>
</dbReference>
<dbReference type="VEuPathDB" id="AmoebaDB:EIN_484800"/>
<dbReference type="RefSeq" id="XP_004255909.1">
    <property type="nucleotide sequence ID" value="XM_004255861.1"/>
</dbReference>
<dbReference type="InterPro" id="IPR007209">
    <property type="entry name" value="RNaseL-inhib-like_metal-bd_dom"/>
</dbReference>
<proteinExistence type="inferred from homology"/>
<sequence length="227" mass="25684">MQHHTGTKLYMWDFCQCDPKKCSGRKLVRQKLVKTLPVTSAFHGICLTPDSSATLFLPSDVELIKKAGLAVIDCSWNEYSAGRGVDEVKRLKYRNGRFLPFLMAGNPINFGRPFKLNCAEALAGALAICGLEDDAKSVMEVFTWGQTFLDINKKVIDEYKECTTLEEVLAVQKAYSENGEDEKERKEKERQKMFDIPDSDDDELEGFYNPNRNVDDEESGDDDDDSN</sequence>
<name>A0A0A1UAC6_ENTIV</name>
<comment type="catalytic activity">
    <reaction evidence="6">
        <text>an N(1)-methylpseudouridine in rRNA + S-adenosyl-L-methionine = N(1)-methyl-N(3)-[(3S)-3-amino-3-carboxypropyl]pseudouridine in rRNA + S-methyl-5'-thioadenosine + H(+)</text>
        <dbReference type="Rhea" id="RHEA:63296"/>
        <dbReference type="Rhea" id="RHEA-COMP:11634"/>
        <dbReference type="Rhea" id="RHEA-COMP:16310"/>
        <dbReference type="ChEBI" id="CHEBI:15378"/>
        <dbReference type="ChEBI" id="CHEBI:17509"/>
        <dbReference type="ChEBI" id="CHEBI:59789"/>
        <dbReference type="ChEBI" id="CHEBI:74890"/>
        <dbReference type="ChEBI" id="CHEBI:146234"/>
        <dbReference type="EC" id="2.5.1.157"/>
    </reaction>
</comment>
<dbReference type="HAMAP" id="MF_01116">
    <property type="entry name" value="TSR3"/>
    <property type="match status" value="1"/>
</dbReference>
<evidence type="ECO:0000256" key="3">
    <source>
        <dbReference type="ARBA" id="ARBA00022552"/>
    </source>
</evidence>
<dbReference type="GeneID" id="14888143"/>
<evidence type="ECO:0000313" key="10">
    <source>
        <dbReference type="EMBL" id="ELP89138.1"/>
    </source>
</evidence>
<dbReference type="Pfam" id="PF04068">
    <property type="entry name" value="Fer4_RLI"/>
    <property type="match status" value="1"/>
</dbReference>
<dbReference type="GO" id="GO:0000455">
    <property type="term" value="P:enzyme-directed rRNA pseudouridine synthesis"/>
    <property type="evidence" value="ECO:0007669"/>
    <property type="project" value="UniProtKB-UniRule"/>
</dbReference>
<dbReference type="EMBL" id="KB206670">
    <property type="protein sequence ID" value="ELP89138.1"/>
    <property type="molecule type" value="Genomic_DNA"/>
</dbReference>
<dbReference type="OMA" id="DCSWESA"/>
<feature type="binding site" evidence="6">
    <location>
        <position position="23"/>
    </location>
    <ligand>
        <name>S-adenosyl-L-methionine</name>
        <dbReference type="ChEBI" id="CHEBI:59789"/>
    </ligand>
</feature>
<dbReference type="NCBIfam" id="NF002621">
    <property type="entry name" value="PRK02287.1"/>
    <property type="match status" value="1"/>
</dbReference>
<dbReference type="InterPro" id="IPR022968">
    <property type="entry name" value="Tsr3-like"/>
</dbReference>
<feature type="domain" description="RNase L inhibitor RLI-like possible metal-binding" evidence="9">
    <location>
        <begin position="7"/>
        <end position="36"/>
    </location>
</feature>
<dbReference type="PANTHER" id="PTHR20426:SF0">
    <property type="entry name" value="18S RRNA AMINOCARBOXYPROPYLTRANSFERASE"/>
    <property type="match status" value="1"/>
</dbReference>
<evidence type="ECO:0000256" key="4">
    <source>
        <dbReference type="ARBA" id="ARBA00022679"/>
    </source>
</evidence>
<dbReference type="EC" id="2.5.1.157" evidence="6"/>
<protein>
    <recommendedName>
        <fullName evidence="6">18S rRNA aminocarboxypropyltransferase</fullName>
        <ecNumber evidence="6">2.5.1.157</ecNumber>
    </recommendedName>
</protein>
<feature type="binding site" evidence="6">
    <location>
        <position position="72"/>
    </location>
    <ligand>
        <name>S-adenosyl-L-methionine</name>
        <dbReference type="ChEBI" id="CHEBI:59789"/>
    </ligand>
</feature>
<dbReference type="PANTHER" id="PTHR20426">
    <property type="entry name" value="RIBOSOME BIOGENESIS PROTEIN TSR3 HOMOLOG"/>
    <property type="match status" value="1"/>
</dbReference>
<feature type="domain" description="16S/18S rRNA aminocarboxypropyltransferase Tsr3 C-terminal" evidence="8">
    <location>
        <begin position="45"/>
        <end position="175"/>
    </location>
</feature>
<evidence type="ECO:0000256" key="6">
    <source>
        <dbReference type="HAMAP-Rule" id="MF_03146"/>
    </source>
</evidence>